<reference evidence="2 3" key="2">
    <citation type="submission" date="2018-11" db="EMBL/GenBank/DDBJ databases">
        <authorList>
            <consortium name="Pathogen Informatics"/>
        </authorList>
    </citation>
    <scope>NUCLEOTIDE SEQUENCE [LARGE SCALE GENOMIC DNA]</scope>
</reference>
<dbReference type="InterPro" id="IPR056017">
    <property type="entry name" value="DUF7596"/>
</dbReference>
<reference evidence="4" key="1">
    <citation type="submission" date="2016-06" db="UniProtKB">
        <authorList>
            <consortium name="WormBaseParasite"/>
        </authorList>
    </citation>
    <scope>IDENTIFICATION</scope>
</reference>
<dbReference type="AlphaFoldDB" id="A0A183HML6"/>
<dbReference type="STRING" id="387005.A0A183HML6"/>
<gene>
    <name evidence="2" type="ORF">OFLC_LOCUS8729</name>
</gene>
<evidence type="ECO:0000313" key="4">
    <source>
        <dbReference type="WBParaSite" id="OFLC_0000872701-mRNA-1"/>
    </source>
</evidence>
<evidence type="ECO:0000313" key="2">
    <source>
        <dbReference type="EMBL" id="VDO57091.1"/>
    </source>
</evidence>
<name>A0A183HML6_9BILA</name>
<proteinExistence type="predicted"/>
<organism evidence="4">
    <name type="scientific">Onchocerca flexuosa</name>
    <dbReference type="NCBI Taxonomy" id="387005"/>
    <lineage>
        <taxon>Eukaryota</taxon>
        <taxon>Metazoa</taxon>
        <taxon>Ecdysozoa</taxon>
        <taxon>Nematoda</taxon>
        <taxon>Chromadorea</taxon>
        <taxon>Rhabditida</taxon>
        <taxon>Spirurina</taxon>
        <taxon>Spiruromorpha</taxon>
        <taxon>Filarioidea</taxon>
        <taxon>Onchocercidae</taxon>
        <taxon>Onchocerca</taxon>
    </lineage>
</organism>
<dbReference type="WBParaSite" id="OFLC_0000872701-mRNA-1">
    <property type="protein sequence ID" value="OFLC_0000872701-mRNA-1"/>
    <property type="gene ID" value="OFLC_0000872701"/>
</dbReference>
<dbReference type="EMBL" id="UZAJ01010099">
    <property type="protein sequence ID" value="VDO57091.1"/>
    <property type="molecule type" value="Genomic_DNA"/>
</dbReference>
<evidence type="ECO:0000313" key="3">
    <source>
        <dbReference type="Proteomes" id="UP000267606"/>
    </source>
</evidence>
<dbReference type="Pfam" id="PF24524">
    <property type="entry name" value="DUF7596"/>
    <property type="match status" value="1"/>
</dbReference>
<evidence type="ECO:0000259" key="1">
    <source>
        <dbReference type="Pfam" id="PF24524"/>
    </source>
</evidence>
<sequence length="225" mass="26660">MVETESICQFMQITEFSPNLICDHFLPDNNNVTFTETKNVATIVILDNTKTKFPSVAAFGAMHLCSNNQYPITTKFVDRNPKDYLCKMCSIYFHAYLMFCKCALKYAMKSVTIEECEQDEYYLKIKKCCQRCMKISCVWNKDVHYSDLPTYSNVFEDRRQQHLLVHVYEQLINITLKTHNIDLYKNITVDLDDIDFTEKKRQLYRDLMGFIITDNTRYFQITIEK</sequence>
<protein>
    <submittedName>
        <fullName evidence="4">Zf-AD domain-containing protein</fullName>
    </submittedName>
</protein>
<accession>A0A183HML6</accession>
<dbReference type="Proteomes" id="UP000267606">
    <property type="component" value="Unassembled WGS sequence"/>
</dbReference>
<keyword evidence="3" id="KW-1185">Reference proteome</keyword>
<feature type="domain" description="DUF7596" evidence="1">
    <location>
        <begin position="94"/>
        <end position="212"/>
    </location>
</feature>